<dbReference type="EMBL" id="LWHQ01000006">
    <property type="protein sequence ID" value="OAS27275.1"/>
    <property type="molecule type" value="Genomic_DNA"/>
</dbReference>
<comment type="caution">
    <text evidence="2">The sequence shown here is derived from an EMBL/GenBank/DDBJ whole genome shotgun (WGS) entry which is preliminary data.</text>
</comment>
<feature type="region of interest" description="Disordered" evidence="1">
    <location>
        <begin position="95"/>
        <end position="116"/>
    </location>
</feature>
<dbReference type="OrthoDB" id="8355499at2"/>
<evidence type="ECO:0000313" key="3">
    <source>
        <dbReference type="Proteomes" id="UP000078316"/>
    </source>
</evidence>
<dbReference type="RefSeq" id="WP_048437346.1">
    <property type="nucleotide sequence ID" value="NZ_LWHQ01000006.1"/>
</dbReference>
<proteinExistence type="predicted"/>
<organism evidence="2 3">
    <name type="scientific">Methylobacterium platani</name>
    <dbReference type="NCBI Taxonomy" id="427683"/>
    <lineage>
        <taxon>Bacteria</taxon>
        <taxon>Pseudomonadati</taxon>
        <taxon>Pseudomonadota</taxon>
        <taxon>Alphaproteobacteria</taxon>
        <taxon>Hyphomicrobiales</taxon>
        <taxon>Methylobacteriaceae</taxon>
        <taxon>Methylobacterium</taxon>
    </lineage>
</organism>
<sequence>MTASYTVIVRNASQFPSYFYIFQKIATFSPVSADGVVCCSLGCAQIGNYDAGGSQITFTLDAQVYAGAVDTGQTAASTGAWALLRSPMLNMSTTSSSVQRITPTAQPNDTTSPNRTTMSLGPLSLSKAVNASGMSVGAFGIQVPPYTRPPTPTLRCGNAATLDSGIVVLSSSVSPLPNQLLSCTPESIYFVKVGPCAEGTPIKYDTDPSTSIACDFTTGYRTIVVQYNADGTFSIIASS</sequence>
<name>A0A179SI77_9HYPH</name>
<evidence type="ECO:0000256" key="1">
    <source>
        <dbReference type="SAM" id="MobiDB-lite"/>
    </source>
</evidence>
<dbReference type="Proteomes" id="UP000078316">
    <property type="component" value="Unassembled WGS sequence"/>
</dbReference>
<dbReference type="AlphaFoldDB" id="A0A179SI77"/>
<gene>
    <name evidence="2" type="ORF">A5481_02295</name>
</gene>
<protein>
    <submittedName>
        <fullName evidence="2">Uncharacterized protein</fullName>
    </submittedName>
</protein>
<reference evidence="2 3" key="1">
    <citation type="submission" date="2016-04" db="EMBL/GenBank/DDBJ databases">
        <authorList>
            <person name="Evans L.H."/>
            <person name="Alamgir A."/>
            <person name="Owens N."/>
            <person name="Weber N.D."/>
            <person name="Virtaneva K."/>
            <person name="Barbian K."/>
            <person name="Babar A."/>
            <person name="Rosenke K."/>
        </authorList>
    </citation>
    <scope>NUCLEOTIDE SEQUENCE [LARGE SCALE GENOMIC DNA]</scope>
    <source>
        <strain evidence="2 3">PMB02</strain>
    </source>
</reference>
<evidence type="ECO:0000313" key="2">
    <source>
        <dbReference type="EMBL" id="OAS27275.1"/>
    </source>
</evidence>
<accession>A0A179SI77</accession>